<name>A5GD80_GEOUR</name>
<gene>
    <name evidence="1" type="ordered locus">Gura_0246</name>
</gene>
<evidence type="ECO:0008006" key="3">
    <source>
        <dbReference type="Google" id="ProtNLM"/>
    </source>
</evidence>
<reference evidence="1 2" key="1">
    <citation type="submission" date="2007-05" db="EMBL/GenBank/DDBJ databases">
        <title>Complete sequence of Geobacter uraniireducens Rf4.</title>
        <authorList>
            <consortium name="US DOE Joint Genome Institute"/>
            <person name="Copeland A."/>
            <person name="Lucas S."/>
            <person name="Lapidus A."/>
            <person name="Barry K."/>
            <person name="Detter J.C."/>
            <person name="Glavina del Rio T."/>
            <person name="Hammon N."/>
            <person name="Israni S."/>
            <person name="Dalin E."/>
            <person name="Tice H."/>
            <person name="Pitluck S."/>
            <person name="Chertkov O."/>
            <person name="Brettin T."/>
            <person name="Bruce D."/>
            <person name="Han C."/>
            <person name="Schmutz J."/>
            <person name="Larimer F."/>
            <person name="Land M."/>
            <person name="Hauser L."/>
            <person name="Kyrpides N."/>
            <person name="Mikhailova N."/>
            <person name="Shelobolina E."/>
            <person name="Aklujkar M."/>
            <person name="Lovley D."/>
            <person name="Richardson P."/>
        </authorList>
    </citation>
    <scope>NUCLEOTIDE SEQUENCE [LARGE SCALE GENOMIC DNA]</scope>
    <source>
        <strain evidence="1 2">Rf4</strain>
    </source>
</reference>
<keyword evidence="2" id="KW-1185">Reference proteome</keyword>
<dbReference type="EMBL" id="CP000698">
    <property type="protein sequence ID" value="ABQ24462.1"/>
    <property type="molecule type" value="Genomic_DNA"/>
</dbReference>
<protein>
    <recommendedName>
        <fullName evidence="3">YkgJ family cysteine cluster protein</fullName>
    </recommendedName>
</protein>
<proteinExistence type="predicted"/>
<dbReference type="HOGENOM" id="CLU_1592211_0_0_7"/>
<accession>A5GD80</accession>
<dbReference type="STRING" id="351605.Gura_0246"/>
<organism evidence="1 2">
    <name type="scientific">Geotalea uraniireducens (strain Rf4)</name>
    <name type="common">Geobacter uraniireducens</name>
    <dbReference type="NCBI Taxonomy" id="351605"/>
    <lineage>
        <taxon>Bacteria</taxon>
        <taxon>Pseudomonadati</taxon>
        <taxon>Thermodesulfobacteriota</taxon>
        <taxon>Desulfuromonadia</taxon>
        <taxon>Geobacterales</taxon>
        <taxon>Geobacteraceae</taxon>
        <taxon>Geotalea</taxon>
    </lineage>
</organism>
<evidence type="ECO:0000313" key="1">
    <source>
        <dbReference type="EMBL" id="ABQ24462.1"/>
    </source>
</evidence>
<evidence type="ECO:0000313" key="2">
    <source>
        <dbReference type="Proteomes" id="UP000006695"/>
    </source>
</evidence>
<dbReference type="AlphaFoldDB" id="A5GD80"/>
<dbReference type="RefSeq" id="WP_011937190.1">
    <property type="nucleotide sequence ID" value="NC_009483.1"/>
</dbReference>
<dbReference type="KEGG" id="gur:Gura_0246"/>
<sequence>MSCIVPIAGTAADREAAVAREVEKLKRRVIWSERAGGDRWRQISFLYRAADRFGSRIIDHSFCGGEIGATGCSTGSCCRCRPDVFAYERQVLDLLPKRLDASGYCPFFNLARKNCGIYGVRPFACRIYFNLGSSDHYCQNPNDTTLQLFDNLKPHLERILGACLGGYGS</sequence>
<dbReference type="Proteomes" id="UP000006695">
    <property type="component" value="Chromosome"/>
</dbReference>
<dbReference type="OrthoDB" id="9779822at2"/>